<evidence type="ECO:0000256" key="10">
    <source>
        <dbReference type="PROSITE-ProRule" id="PRU00282"/>
    </source>
</evidence>
<evidence type="ECO:0000256" key="3">
    <source>
        <dbReference type="ARBA" id="ARBA00022448"/>
    </source>
</evidence>
<dbReference type="InterPro" id="IPR018108">
    <property type="entry name" value="MCP_transmembrane"/>
</dbReference>
<dbReference type="FunCoup" id="K0KPK3">
    <property type="interactions" value="734"/>
</dbReference>
<dbReference type="EMBL" id="CAIF01000068">
    <property type="protein sequence ID" value="CCH43088.1"/>
    <property type="molecule type" value="Genomic_DNA"/>
</dbReference>
<dbReference type="PANTHER" id="PTHR45758">
    <property type="entry name" value="MITOFERRIN-1-RELATED"/>
    <property type="match status" value="1"/>
</dbReference>
<dbReference type="GO" id="GO:0048250">
    <property type="term" value="P:iron import into the mitochondrion"/>
    <property type="evidence" value="ECO:0007669"/>
    <property type="project" value="TreeGrafter"/>
</dbReference>
<dbReference type="InterPro" id="IPR002067">
    <property type="entry name" value="MCP"/>
</dbReference>
<comment type="similarity">
    <text evidence="2 11">Belongs to the mitochondrial carrier (TC 2.A.29) family.</text>
</comment>
<dbReference type="PRINTS" id="PR00926">
    <property type="entry name" value="MITOCARRIER"/>
</dbReference>
<evidence type="ECO:0000256" key="7">
    <source>
        <dbReference type="ARBA" id="ARBA00022989"/>
    </source>
</evidence>
<keyword evidence="8" id="KW-0496">Mitochondrion</keyword>
<evidence type="ECO:0000256" key="12">
    <source>
        <dbReference type="SAM" id="MobiDB-lite"/>
    </source>
</evidence>
<feature type="region of interest" description="Disordered" evidence="12">
    <location>
        <begin position="1"/>
        <end position="24"/>
    </location>
</feature>
<dbReference type="SUPFAM" id="SSF103506">
    <property type="entry name" value="Mitochondrial carrier"/>
    <property type="match status" value="1"/>
</dbReference>
<gene>
    <name evidence="13" type="ORF">BN7_2635</name>
</gene>
<dbReference type="Gene3D" id="1.50.40.10">
    <property type="entry name" value="Mitochondrial carrier domain"/>
    <property type="match status" value="1"/>
</dbReference>
<name>K0KPK3_WICCF</name>
<dbReference type="GO" id="GO:0015093">
    <property type="term" value="F:ferrous iron transmembrane transporter activity"/>
    <property type="evidence" value="ECO:0007669"/>
    <property type="project" value="TreeGrafter"/>
</dbReference>
<evidence type="ECO:0000313" key="13">
    <source>
        <dbReference type="EMBL" id="CCH43088.1"/>
    </source>
</evidence>
<keyword evidence="9 10" id="KW-0472">Membrane</keyword>
<feature type="repeat" description="Solcar" evidence="10">
    <location>
        <begin position="155"/>
        <end position="240"/>
    </location>
</feature>
<evidence type="ECO:0000256" key="1">
    <source>
        <dbReference type="ARBA" id="ARBA00004448"/>
    </source>
</evidence>
<evidence type="ECO:0000256" key="11">
    <source>
        <dbReference type="RuleBase" id="RU000488"/>
    </source>
</evidence>
<dbReference type="AlphaFoldDB" id="K0KPK3"/>
<keyword evidence="4 10" id="KW-0812">Transmembrane</keyword>
<dbReference type="InterPro" id="IPR023395">
    <property type="entry name" value="MCP_dom_sf"/>
</dbReference>
<dbReference type="FunFam" id="1.50.40.10:FF:000029">
    <property type="entry name" value="Solute carrier family 25 member 28"/>
    <property type="match status" value="1"/>
</dbReference>
<accession>K0KPK3</accession>
<keyword evidence="14" id="KW-1185">Reference proteome</keyword>
<dbReference type="PANTHER" id="PTHR45758:SF4">
    <property type="entry name" value="MITOFERRIN-1"/>
    <property type="match status" value="1"/>
</dbReference>
<evidence type="ECO:0000256" key="5">
    <source>
        <dbReference type="ARBA" id="ARBA00022737"/>
    </source>
</evidence>
<comment type="caution">
    <text evidence="13">The sequence shown here is derived from an EMBL/GenBank/DDBJ whole genome shotgun (WGS) entry which is preliminary data.</text>
</comment>
<evidence type="ECO:0000256" key="8">
    <source>
        <dbReference type="ARBA" id="ARBA00023128"/>
    </source>
</evidence>
<evidence type="ECO:0000256" key="9">
    <source>
        <dbReference type="ARBA" id="ARBA00023136"/>
    </source>
</evidence>
<dbReference type="eggNOG" id="KOG0760">
    <property type="taxonomic scope" value="Eukaryota"/>
</dbReference>
<feature type="repeat" description="Solcar" evidence="10">
    <location>
        <begin position="59"/>
        <end position="145"/>
    </location>
</feature>
<dbReference type="Pfam" id="PF00153">
    <property type="entry name" value="Mito_carr"/>
    <property type="match status" value="3"/>
</dbReference>
<keyword evidence="7" id="KW-1133">Transmembrane helix</keyword>
<keyword evidence="6" id="KW-0999">Mitochondrion inner membrane</keyword>
<keyword evidence="3 11" id="KW-0813">Transport</keyword>
<protein>
    <submittedName>
        <fullName evidence="13">Mitochondrial RNA-splicing protein MRS4</fullName>
    </submittedName>
</protein>
<reference evidence="13 14" key="1">
    <citation type="journal article" date="2012" name="Eukaryot. Cell">
        <title>Draft genome sequence of Wickerhamomyces ciferrii NRRL Y-1031 F-60-10.</title>
        <authorList>
            <person name="Schneider J."/>
            <person name="Andrea H."/>
            <person name="Blom J."/>
            <person name="Jaenicke S."/>
            <person name="Ruckert C."/>
            <person name="Schorsch C."/>
            <person name="Szczepanowski R."/>
            <person name="Farwick M."/>
            <person name="Goesmann A."/>
            <person name="Puhler A."/>
            <person name="Schaffer S."/>
            <person name="Tauch A."/>
            <person name="Kohler T."/>
            <person name="Brinkrolf K."/>
        </authorList>
    </citation>
    <scope>NUCLEOTIDE SEQUENCE [LARGE SCALE GENOMIC DNA]</scope>
    <source>
        <strain evidence="14">ATCC 14091 / BCRC 22168 / CBS 111 / JCM 3599 / NBRC 0793 / NRRL Y-1031 F-60-10</strain>
    </source>
</reference>
<evidence type="ECO:0000313" key="14">
    <source>
        <dbReference type="Proteomes" id="UP000009328"/>
    </source>
</evidence>
<evidence type="ECO:0000256" key="2">
    <source>
        <dbReference type="ARBA" id="ARBA00006375"/>
    </source>
</evidence>
<organism evidence="13 14">
    <name type="scientific">Wickerhamomyces ciferrii (strain ATCC 14091 / BCRC 22168 / CBS 111 / JCM 3599 / NBRC 0793 / NRRL Y-1031 F-60-10)</name>
    <name type="common">Yeast</name>
    <name type="synonym">Pichia ciferrii</name>
    <dbReference type="NCBI Taxonomy" id="1206466"/>
    <lineage>
        <taxon>Eukaryota</taxon>
        <taxon>Fungi</taxon>
        <taxon>Dikarya</taxon>
        <taxon>Ascomycota</taxon>
        <taxon>Saccharomycotina</taxon>
        <taxon>Saccharomycetes</taxon>
        <taxon>Phaffomycetales</taxon>
        <taxon>Wickerhamomycetaceae</taxon>
        <taxon>Wickerhamomyces</taxon>
    </lineage>
</organism>
<evidence type="ECO:0000256" key="6">
    <source>
        <dbReference type="ARBA" id="ARBA00022792"/>
    </source>
</evidence>
<keyword evidence="5" id="KW-0677">Repeat</keyword>
<proteinExistence type="inferred from homology"/>
<dbReference type="GO" id="GO:0005743">
    <property type="term" value="C:mitochondrial inner membrane"/>
    <property type="evidence" value="ECO:0007669"/>
    <property type="project" value="UniProtKB-SubCell"/>
</dbReference>
<evidence type="ECO:0000256" key="4">
    <source>
        <dbReference type="ARBA" id="ARBA00022692"/>
    </source>
</evidence>
<dbReference type="InParanoid" id="K0KPK3"/>
<feature type="compositionally biased region" description="Polar residues" evidence="12">
    <location>
        <begin position="1"/>
        <end position="10"/>
    </location>
</feature>
<feature type="repeat" description="Solcar" evidence="10">
    <location>
        <begin position="247"/>
        <end position="338"/>
    </location>
</feature>
<dbReference type="Proteomes" id="UP000009328">
    <property type="component" value="Unassembled WGS sequence"/>
</dbReference>
<dbReference type="HOGENOM" id="CLU_015166_3_1_1"/>
<comment type="subcellular location">
    <subcellularLocation>
        <location evidence="1">Mitochondrion inner membrane</location>
        <topology evidence="1">Multi-pass membrane protein</topology>
    </subcellularLocation>
</comment>
<sequence length="341" mass="37571">MPLSTETSKIFQMPPPTPPTNSNEATINNNNTKIQNNLINNNNNNDSIEIDYEALPETATLGAQLAAGAFAGIMEHSIMFPVDAIKTRMQSFNTTTVYTGVLNAITRISSTEGSMALWRGINSMVLGAGPAHAVYFATYEYVKKNLIDDENQTNHHPIKTAFAGSCATVAADALMNPFDTLKQRMQLGSSNHSNSMFQLAKFMYKNEGFKSFYYSYPTTISMNIPFAALNFMIYESSTKLFNPQNNYDPIVHCFCGALSGATGAALTTPLDCIKTLLQIRGESKNIDVRNSNTLTKAARTIYQLNGMSGFWRGLKPRIIANVPSTAISWTAYEMAKHFLLD</sequence>
<dbReference type="PROSITE" id="PS50920">
    <property type="entry name" value="SOLCAR"/>
    <property type="match status" value="3"/>
</dbReference>
<dbReference type="STRING" id="1206466.K0KPK3"/>